<gene>
    <name evidence="4" type="primary">LOC120263142</name>
</gene>
<name>A0AB40BK76_DIOCR</name>
<feature type="region of interest" description="Disordered" evidence="2">
    <location>
        <begin position="100"/>
        <end position="134"/>
    </location>
</feature>
<dbReference type="GeneID" id="120263142"/>
<feature type="region of interest" description="Disordered" evidence="2">
    <location>
        <begin position="1"/>
        <end position="80"/>
    </location>
</feature>
<evidence type="ECO:0000256" key="1">
    <source>
        <dbReference type="SAM" id="Coils"/>
    </source>
</evidence>
<sequence>MGKGQVRSFVPHVSSPAELRISPKRVRITSSSQTHSVHLHEPHQLPPQGAIPNISEHGEDQASVSKPESNPIASSPKMSPYVHDSFSSDFAHDDNYTPILDANPPIESPFSKEASKSPQVIPSPQHPKEDSTPKAMEVASMSSSLPQLVRKDIGLESFWVNKLIEKVKSSRPHKQESLREETLKLHKNLMTHGANISITRDKIYEVIDMAKISHDTNNGGSNLSLAENEELMAKEERLKKTKLSLTTMSQHMDEANMELVHIRKKLQELRALEEKLKAQEKEKEQIISSGMSLLSDTPPIEEVNKSFDDIHQQIEALGGDGDKSQPLLSSKEALANFERAKAQL</sequence>
<dbReference type="AlphaFoldDB" id="A0AB40BK76"/>
<accession>A0AB40BK76</accession>
<keyword evidence="1" id="KW-0175">Coiled coil</keyword>
<evidence type="ECO:0000313" key="4">
    <source>
        <dbReference type="RefSeq" id="XP_039126974.1"/>
    </source>
</evidence>
<feature type="coiled-coil region" evidence="1">
    <location>
        <begin position="252"/>
        <end position="289"/>
    </location>
</feature>
<evidence type="ECO:0000256" key="2">
    <source>
        <dbReference type="SAM" id="MobiDB-lite"/>
    </source>
</evidence>
<keyword evidence="3" id="KW-1185">Reference proteome</keyword>
<proteinExistence type="predicted"/>
<dbReference type="Proteomes" id="UP001515500">
    <property type="component" value="Chromosome 6"/>
</dbReference>
<organism evidence="3 4">
    <name type="scientific">Dioscorea cayennensis subsp. rotundata</name>
    <name type="common">White Guinea yam</name>
    <name type="synonym">Dioscorea rotundata</name>
    <dbReference type="NCBI Taxonomy" id="55577"/>
    <lineage>
        <taxon>Eukaryota</taxon>
        <taxon>Viridiplantae</taxon>
        <taxon>Streptophyta</taxon>
        <taxon>Embryophyta</taxon>
        <taxon>Tracheophyta</taxon>
        <taxon>Spermatophyta</taxon>
        <taxon>Magnoliopsida</taxon>
        <taxon>Liliopsida</taxon>
        <taxon>Dioscoreales</taxon>
        <taxon>Dioscoreaceae</taxon>
        <taxon>Dioscorea</taxon>
    </lineage>
</organism>
<dbReference type="RefSeq" id="XP_039126974.1">
    <property type="nucleotide sequence ID" value="XM_039271040.1"/>
</dbReference>
<feature type="compositionally biased region" description="Polar residues" evidence="2">
    <location>
        <begin position="62"/>
        <end position="77"/>
    </location>
</feature>
<evidence type="ECO:0000313" key="3">
    <source>
        <dbReference type="Proteomes" id="UP001515500"/>
    </source>
</evidence>
<protein>
    <submittedName>
        <fullName evidence="4">Uncharacterized protein LOC120263142</fullName>
    </submittedName>
</protein>
<reference evidence="4" key="1">
    <citation type="submission" date="2025-08" db="UniProtKB">
        <authorList>
            <consortium name="RefSeq"/>
        </authorList>
    </citation>
    <scope>IDENTIFICATION</scope>
</reference>